<comment type="caution">
    <text evidence="5">The sequence shown here is derived from an EMBL/GenBank/DDBJ whole genome shotgun (WGS) entry which is preliminary data.</text>
</comment>
<evidence type="ECO:0000313" key="6">
    <source>
        <dbReference type="Proteomes" id="UP000782312"/>
    </source>
</evidence>
<protein>
    <submittedName>
        <fullName evidence="5">1-acyl-sn-glycerol-3-phosphate acyltransferase</fullName>
    </submittedName>
</protein>
<sequence length="219" mass="23968">MTDKREEDRLPAGHQPRWAKFLVRGLIRLAYGGAEVAGLEHVPRQGPLIIAPTHRSYLDPIILSAFLPRVIYCMAKRELFAHPLLGFPVRFFGSFPVDRGAARGSTFRVALRLLRLGGTVVVFPEGGIVAKMGEELKAGMGALASMSGAPVLPVYLAGSNTLFSWREAISDSPRLVFRVGPPITVPERRGREGREEMTRRVMAALGGLERASGVQTPER</sequence>
<evidence type="ECO:0000256" key="3">
    <source>
        <dbReference type="ARBA" id="ARBA00023315"/>
    </source>
</evidence>
<dbReference type="Pfam" id="PF01553">
    <property type="entry name" value="Acyltransferase"/>
    <property type="match status" value="1"/>
</dbReference>
<keyword evidence="3 5" id="KW-0012">Acyltransferase</keyword>
<dbReference type="GO" id="GO:0003841">
    <property type="term" value="F:1-acylglycerol-3-phosphate O-acyltransferase activity"/>
    <property type="evidence" value="ECO:0007669"/>
    <property type="project" value="TreeGrafter"/>
</dbReference>
<dbReference type="GO" id="GO:0006654">
    <property type="term" value="P:phosphatidic acid biosynthetic process"/>
    <property type="evidence" value="ECO:0007669"/>
    <property type="project" value="TreeGrafter"/>
</dbReference>
<dbReference type="EMBL" id="JACPUR010000041">
    <property type="protein sequence ID" value="MBI3129567.1"/>
    <property type="molecule type" value="Genomic_DNA"/>
</dbReference>
<keyword evidence="2" id="KW-0808">Transferase</keyword>
<comment type="pathway">
    <text evidence="1">Lipid metabolism.</text>
</comment>
<evidence type="ECO:0000256" key="1">
    <source>
        <dbReference type="ARBA" id="ARBA00005189"/>
    </source>
</evidence>
<evidence type="ECO:0000313" key="5">
    <source>
        <dbReference type="EMBL" id="MBI3129567.1"/>
    </source>
</evidence>
<accession>A0A932MQE3</accession>
<gene>
    <name evidence="5" type="ORF">HYZ11_18315</name>
</gene>
<name>A0A932MQE3_UNCTE</name>
<evidence type="ECO:0000256" key="2">
    <source>
        <dbReference type="ARBA" id="ARBA00022679"/>
    </source>
</evidence>
<feature type="domain" description="Phospholipid/glycerol acyltransferase" evidence="4">
    <location>
        <begin position="48"/>
        <end position="159"/>
    </location>
</feature>
<dbReference type="Proteomes" id="UP000782312">
    <property type="component" value="Unassembled WGS sequence"/>
</dbReference>
<reference evidence="5" key="1">
    <citation type="submission" date="2020-07" db="EMBL/GenBank/DDBJ databases">
        <title>Huge and variable diversity of episymbiotic CPR bacteria and DPANN archaea in groundwater ecosystems.</title>
        <authorList>
            <person name="He C.Y."/>
            <person name="Keren R."/>
            <person name="Whittaker M."/>
            <person name="Farag I.F."/>
            <person name="Doudna J."/>
            <person name="Cate J.H.D."/>
            <person name="Banfield J.F."/>
        </authorList>
    </citation>
    <scope>NUCLEOTIDE SEQUENCE</scope>
    <source>
        <strain evidence="5">NC_groundwater_763_Ag_S-0.2um_68_21</strain>
    </source>
</reference>
<dbReference type="SUPFAM" id="SSF69593">
    <property type="entry name" value="Glycerol-3-phosphate (1)-acyltransferase"/>
    <property type="match status" value="1"/>
</dbReference>
<evidence type="ECO:0000259" key="4">
    <source>
        <dbReference type="SMART" id="SM00563"/>
    </source>
</evidence>
<proteinExistence type="predicted"/>
<dbReference type="InterPro" id="IPR002123">
    <property type="entry name" value="Plipid/glycerol_acylTrfase"/>
</dbReference>
<organism evidence="5 6">
    <name type="scientific">Tectimicrobiota bacterium</name>
    <dbReference type="NCBI Taxonomy" id="2528274"/>
    <lineage>
        <taxon>Bacteria</taxon>
        <taxon>Pseudomonadati</taxon>
        <taxon>Nitrospinota/Tectimicrobiota group</taxon>
        <taxon>Candidatus Tectimicrobiota</taxon>
    </lineage>
</organism>
<dbReference type="SMART" id="SM00563">
    <property type="entry name" value="PlsC"/>
    <property type="match status" value="1"/>
</dbReference>
<dbReference type="AlphaFoldDB" id="A0A932MQE3"/>
<dbReference type="CDD" id="cd07989">
    <property type="entry name" value="LPLAT_AGPAT-like"/>
    <property type="match status" value="1"/>
</dbReference>
<dbReference type="PANTHER" id="PTHR10434">
    <property type="entry name" value="1-ACYL-SN-GLYCEROL-3-PHOSPHATE ACYLTRANSFERASE"/>
    <property type="match status" value="1"/>
</dbReference>
<dbReference type="PANTHER" id="PTHR10434:SF11">
    <property type="entry name" value="1-ACYL-SN-GLYCEROL-3-PHOSPHATE ACYLTRANSFERASE"/>
    <property type="match status" value="1"/>
</dbReference>